<dbReference type="GO" id="GO:0098552">
    <property type="term" value="C:side of membrane"/>
    <property type="evidence" value="ECO:0007669"/>
    <property type="project" value="UniProtKB-KW"/>
</dbReference>
<evidence type="ECO:0000259" key="9">
    <source>
        <dbReference type="Pfam" id="PF00913"/>
    </source>
</evidence>
<evidence type="ECO:0000313" key="10">
    <source>
        <dbReference type="EMBL" id="AGH60572.1"/>
    </source>
</evidence>
<organism evidence="10">
    <name type="scientific">Trypanosoma brucei</name>
    <dbReference type="NCBI Taxonomy" id="5691"/>
    <lineage>
        <taxon>Eukaryota</taxon>
        <taxon>Discoba</taxon>
        <taxon>Euglenozoa</taxon>
        <taxon>Kinetoplastea</taxon>
        <taxon>Metakinetoplastina</taxon>
        <taxon>Trypanosomatida</taxon>
        <taxon>Trypanosomatidae</taxon>
        <taxon>Trypanosoma</taxon>
    </lineage>
</organism>
<keyword evidence="3" id="KW-0336">GPI-anchor</keyword>
<keyword evidence="4" id="KW-0472">Membrane</keyword>
<name>M4T0N4_9TRYP</name>
<comment type="subcellular location">
    <subcellularLocation>
        <location evidence="1">Cell membrane</location>
        <topology evidence="1">Lipid-anchor</topology>
        <topology evidence="1">GPI-anchor</topology>
    </subcellularLocation>
</comment>
<evidence type="ECO:0000256" key="1">
    <source>
        <dbReference type="ARBA" id="ARBA00004609"/>
    </source>
</evidence>
<feature type="signal peptide" evidence="8">
    <location>
        <begin position="1"/>
        <end position="26"/>
    </location>
</feature>
<dbReference type="Pfam" id="PF00913">
    <property type="entry name" value="Trypan_glycop"/>
    <property type="match status" value="1"/>
</dbReference>
<proteinExistence type="predicted"/>
<keyword evidence="5" id="KW-0325">Glycoprotein</keyword>
<sequence length="336" mass="34752">LHTTYLRTCCIAISAILTQLALLSEASSPAIEDTYVKKLSKVTAALTNVEGVALSKAQSVLEQISAAETATYKLKLGADATTDHNANMVFAAAVVVASECQATARTKLTELVPVALTATTDSSKEAGHIAELFELLRAITTHGAAGTKCVVNAGTDTGTTAKSVAEYGCPKAVTDKATTLVKAAEEQINDEGSPTLAAKTSTKSGTATNTCVFLLGGNNGQSKLWQATGVAGTEVDLAEGFIKIKPHGTSGSADAATRQQSGVSSSWATSKDTAPGKLFAKIGDLMLKKHAGCGETANDVIDHLIGADKAKAIFTKVKRAQSPQMSTNDVQNWAQH</sequence>
<dbReference type="Gene3D" id="3.90.150.10">
    <property type="entry name" value="Variant Surface Glycoprotein, subunit A domain 1"/>
    <property type="match status" value="1"/>
</dbReference>
<feature type="chain" id="PRO_5004057895" evidence="8">
    <location>
        <begin position="27"/>
        <end position="336"/>
    </location>
</feature>
<feature type="compositionally biased region" description="Polar residues" evidence="7">
    <location>
        <begin position="249"/>
        <end position="271"/>
    </location>
</feature>
<evidence type="ECO:0000256" key="7">
    <source>
        <dbReference type="SAM" id="MobiDB-lite"/>
    </source>
</evidence>
<dbReference type="GO" id="GO:0005886">
    <property type="term" value="C:plasma membrane"/>
    <property type="evidence" value="ECO:0007669"/>
    <property type="project" value="UniProtKB-SubCell"/>
</dbReference>
<dbReference type="AlphaFoldDB" id="M4T0N4"/>
<dbReference type="VEuPathDB" id="TriTrypDB:Tb427_000332100"/>
<reference evidence="10" key="1">
    <citation type="submission" date="2013-02" db="EMBL/GenBank/DDBJ databases">
        <authorList>
            <person name="Cross G.A.M."/>
            <person name="Kim H.-S."/>
            <person name="Wickstead B."/>
        </authorList>
    </citation>
    <scope>NUCLEOTIDE SEQUENCE</scope>
    <source>
        <strain evidence="10">Lister 427</strain>
    </source>
</reference>
<dbReference type="EMBL" id="KC613141">
    <property type="protein sequence ID" value="AGH60572.1"/>
    <property type="molecule type" value="Genomic_DNA"/>
</dbReference>
<evidence type="ECO:0000256" key="4">
    <source>
        <dbReference type="ARBA" id="ARBA00023136"/>
    </source>
</evidence>
<dbReference type="VEuPathDB" id="TriTrypDB:Tb11.v5.0695"/>
<keyword evidence="2" id="KW-1003">Cell membrane</keyword>
<keyword evidence="6" id="KW-0449">Lipoprotein</keyword>
<dbReference type="InterPro" id="IPR001812">
    <property type="entry name" value="Trypano_VSG_A_N_dom"/>
</dbReference>
<accession>M4T0N4</accession>
<dbReference type="SUPFAM" id="SSF58087">
    <property type="entry name" value="Variant surface glycoprotein (N-terminal domain)"/>
    <property type="match status" value="1"/>
</dbReference>
<evidence type="ECO:0000256" key="2">
    <source>
        <dbReference type="ARBA" id="ARBA00022475"/>
    </source>
</evidence>
<feature type="region of interest" description="Disordered" evidence="7">
    <location>
        <begin position="248"/>
        <end position="271"/>
    </location>
</feature>
<evidence type="ECO:0000256" key="8">
    <source>
        <dbReference type="SAM" id="SignalP"/>
    </source>
</evidence>
<keyword evidence="8" id="KW-0732">Signal</keyword>
<protein>
    <submittedName>
        <fullName evidence="10">Variant surface glycoprotein 1652</fullName>
    </submittedName>
</protein>
<evidence type="ECO:0000256" key="6">
    <source>
        <dbReference type="ARBA" id="ARBA00023288"/>
    </source>
</evidence>
<feature type="domain" description="Trypanosome variant surface glycoprotein A-type N-terminal" evidence="9">
    <location>
        <begin position="19"/>
        <end position="319"/>
    </location>
</feature>
<feature type="non-terminal residue" evidence="10">
    <location>
        <position position="1"/>
    </location>
</feature>
<evidence type="ECO:0000256" key="3">
    <source>
        <dbReference type="ARBA" id="ARBA00022622"/>
    </source>
</evidence>
<dbReference type="GO" id="GO:0042783">
    <property type="term" value="P:symbiont-mediated evasion of host immune response"/>
    <property type="evidence" value="ECO:0007669"/>
    <property type="project" value="InterPro"/>
</dbReference>
<reference evidence="10" key="2">
    <citation type="journal article" date="2014" name="Mol. Biochem. Parasitol.">
        <title>Capturing the variant surface glycoprotein repertoire (the VSGnome) of Trypanosoma brucei Lister 427.</title>
        <authorList>
            <person name="Cross G.A."/>
            <person name="Kim H.S."/>
            <person name="Wickstead B."/>
        </authorList>
    </citation>
    <scope>NUCLEOTIDE SEQUENCE</scope>
    <source>
        <strain evidence="10">Lister 427</strain>
    </source>
</reference>
<evidence type="ECO:0000256" key="5">
    <source>
        <dbReference type="ARBA" id="ARBA00023180"/>
    </source>
</evidence>